<gene>
    <name evidence="1" type="ORF">NUW58_g4803</name>
</gene>
<dbReference type="Proteomes" id="UP001143856">
    <property type="component" value="Unassembled WGS sequence"/>
</dbReference>
<comment type="caution">
    <text evidence="1">The sequence shown here is derived from an EMBL/GenBank/DDBJ whole genome shotgun (WGS) entry which is preliminary data.</text>
</comment>
<evidence type="ECO:0000313" key="2">
    <source>
        <dbReference type="Proteomes" id="UP001143856"/>
    </source>
</evidence>
<keyword evidence="2" id="KW-1185">Reference proteome</keyword>
<protein>
    <submittedName>
        <fullName evidence="1">Uncharacterized protein</fullName>
    </submittedName>
</protein>
<accession>A0ACC1P5C1</accession>
<evidence type="ECO:0000313" key="1">
    <source>
        <dbReference type="EMBL" id="KAJ2986923.1"/>
    </source>
</evidence>
<dbReference type="EMBL" id="JAPDGR010000874">
    <property type="protein sequence ID" value="KAJ2986923.1"/>
    <property type="molecule type" value="Genomic_DNA"/>
</dbReference>
<reference evidence="1" key="1">
    <citation type="submission" date="2022-10" db="EMBL/GenBank/DDBJ databases">
        <title>Genome Sequence of Xylaria curta.</title>
        <authorList>
            <person name="Buettner E."/>
        </authorList>
    </citation>
    <scope>NUCLEOTIDE SEQUENCE</scope>
    <source>
        <strain evidence="1">Babe10</strain>
    </source>
</reference>
<sequence>MDAPRDTKATAQSDAKSIHDVGPPPVEEDYVNPATKSPRWLLGAHVFPVLFVLYAFSALDRINISNARIQGLTEDLDLHGNRYNVALLVFYIPYILLEIPSNMIIKKVRPSLYLSSLMLGWGIANMSMGFVQTYTQLVVLRVLLGLLEAGVLPGIVYVTSMYYKRHDFQVRISWIFCSILLAGARRRRKYAASHLPLLAYAIADLDGRLQIRAWRWIFIIEGAATAFVAVIAAFLIADWPSQCRFLNIEEKALLSRILAKDGAAEARSMWPPVTYLRFIPGMFRERR</sequence>
<name>A0ACC1P5C1_9PEZI</name>
<organism evidence="1 2">
    <name type="scientific">Xylaria curta</name>
    <dbReference type="NCBI Taxonomy" id="42375"/>
    <lineage>
        <taxon>Eukaryota</taxon>
        <taxon>Fungi</taxon>
        <taxon>Dikarya</taxon>
        <taxon>Ascomycota</taxon>
        <taxon>Pezizomycotina</taxon>
        <taxon>Sordariomycetes</taxon>
        <taxon>Xylariomycetidae</taxon>
        <taxon>Xylariales</taxon>
        <taxon>Xylariaceae</taxon>
        <taxon>Xylaria</taxon>
    </lineage>
</organism>
<proteinExistence type="predicted"/>